<evidence type="ECO:0000256" key="1">
    <source>
        <dbReference type="SAM" id="MobiDB-lite"/>
    </source>
</evidence>
<sequence length="156" mass="17220">MPPHNLPSLARRDATAAPSNATIGPIPLSAFIVLCMFGPFFLTFIPYLIWNYIIQPCRQRRQTGGGEEQVQVHEQEQTGEMEAGDQAREFVDRGRGRGRGRGKRMESWEEVAGGNRAERQMMGGGGGGGRVREERWGTGDSIRGVRKGGRNTDFAT</sequence>
<evidence type="ECO:0000256" key="2">
    <source>
        <dbReference type="SAM" id="Phobius"/>
    </source>
</evidence>
<keyword evidence="4" id="KW-1185">Reference proteome</keyword>
<proteinExistence type="predicted"/>
<feature type="region of interest" description="Disordered" evidence="1">
    <location>
        <begin position="1"/>
        <end position="20"/>
    </location>
</feature>
<dbReference type="AlphaFoldDB" id="A0A6G1KKL6"/>
<feature type="transmembrane region" description="Helical" evidence="2">
    <location>
        <begin position="28"/>
        <end position="50"/>
    </location>
</feature>
<organism evidence="3 4">
    <name type="scientific">Pleomassaria siparia CBS 279.74</name>
    <dbReference type="NCBI Taxonomy" id="1314801"/>
    <lineage>
        <taxon>Eukaryota</taxon>
        <taxon>Fungi</taxon>
        <taxon>Dikarya</taxon>
        <taxon>Ascomycota</taxon>
        <taxon>Pezizomycotina</taxon>
        <taxon>Dothideomycetes</taxon>
        <taxon>Pleosporomycetidae</taxon>
        <taxon>Pleosporales</taxon>
        <taxon>Pleomassariaceae</taxon>
        <taxon>Pleomassaria</taxon>
    </lineage>
</organism>
<evidence type="ECO:0000313" key="3">
    <source>
        <dbReference type="EMBL" id="KAF2713379.1"/>
    </source>
</evidence>
<feature type="compositionally biased region" description="Basic and acidic residues" evidence="1">
    <location>
        <begin position="85"/>
        <end position="95"/>
    </location>
</feature>
<reference evidence="3" key="1">
    <citation type="journal article" date="2020" name="Stud. Mycol.">
        <title>101 Dothideomycetes genomes: a test case for predicting lifestyles and emergence of pathogens.</title>
        <authorList>
            <person name="Haridas S."/>
            <person name="Albert R."/>
            <person name="Binder M."/>
            <person name="Bloem J."/>
            <person name="Labutti K."/>
            <person name="Salamov A."/>
            <person name="Andreopoulos B."/>
            <person name="Baker S."/>
            <person name="Barry K."/>
            <person name="Bills G."/>
            <person name="Bluhm B."/>
            <person name="Cannon C."/>
            <person name="Castanera R."/>
            <person name="Culley D."/>
            <person name="Daum C."/>
            <person name="Ezra D."/>
            <person name="Gonzalez J."/>
            <person name="Henrissat B."/>
            <person name="Kuo A."/>
            <person name="Liang C."/>
            <person name="Lipzen A."/>
            <person name="Lutzoni F."/>
            <person name="Magnuson J."/>
            <person name="Mondo S."/>
            <person name="Nolan M."/>
            <person name="Ohm R."/>
            <person name="Pangilinan J."/>
            <person name="Park H.-J."/>
            <person name="Ramirez L."/>
            <person name="Alfaro M."/>
            <person name="Sun H."/>
            <person name="Tritt A."/>
            <person name="Yoshinaga Y."/>
            <person name="Zwiers L.-H."/>
            <person name="Turgeon B."/>
            <person name="Goodwin S."/>
            <person name="Spatafora J."/>
            <person name="Crous P."/>
            <person name="Grigoriev I."/>
        </authorList>
    </citation>
    <scope>NUCLEOTIDE SEQUENCE</scope>
    <source>
        <strain evidence="3">CBS 279.74</strain>
    </source>
</reference>
<accession>A0A6G1KKL6</accession>
<name>A0A6G1KKL6_9PLEO</name>
<keyword evidence="2" id="KW-0812">Transmembrane</keyword>
<protein>
    <submittedName>
        <fullName evidence="3">Uncharacterized protein</fullName>
    </submittedName>
</protein>
<dbReference type="OrthoDB" id="3794851at2759"/>
<keyword evidence="2" id="KW-0472">Membrane</keyword>
<gene>
    <name evidence="3" type="ORF">K504DRAFT_498196</name>
</gene>
<evidence type="ECO:0000313" key="4">
    <source>
        <dbReference type="Proteomes" id="UP000799428"/>
    </source>
</evidence>
<feature type="region of interest" description="Disordered" evidence="1">
    <location>
        <begin position="60"/>
        <end position="156"/>
    </location>
</feature>
<keyword evidence="2" id="KW-1133">Transmembrane helix</keyword>
<dbReference type="Proteomes" id="UP000799428">
    <property type="component" value="Unassembled WGS sequence"/>
</dbReference>
<dbReference type="EMBL" id="MU005765">
    <property type="protein sequence ID" value="KAF2713379.1"/>
    <property type="molecule type" value="Genomic_DNA"/>
</dbReference>